<evidence type="ECO:0000259" key="4">
    <source>
        <dbReference type="PROSITE" id="PS50893"/>
    </source>
</evidence>
<evidence type="ECO:0000313" key="6">
    <source>
        <dbReference type="Proteomes" id="UP001597079"/>
    </source>
</evidence>
<dbReference type="InterPro" id="IPR003439">
    <property type="entry name" value="ABC_transporter-like_ATP-bd"/>
</dbReference>
<dbReference type="InterPro" id="IPR050763">
    <property type="entry name" value="ABC_transporter_ATP-binding"/>
</dbReference>
<dbReference type="CDD" id="cd03230">
    <property type="entry name" value="ABC_DR_subfamily_A"/>
    <property type="match status" value="1"/>
</dbReference>
<organism evidence="5 6">
    <name type="scientific">Alicyclobacillus fodiniaquatilis</name>
    <dbReference type="NCBI Taxonomy" id="1661150"/>
    <lineage>
        <taxon>Bacteria</taxon>
        <taxon>Bacillati</taxon>
        <taxon>Bacillota</taxon>
        <taxon>Bacilli</taxon>
        <taxon>Bacillales</taxon>
        <taxon>Alicyclobacillaceae</taxon>
        <taxon>Alicyclobacillus</taxon>
    </lineage>
</organism>
<keyword evidence="1" id="KW-0813">Transport</keyword>
<dbReference type="EMBL" id="JBHUCX010000027">
    <property type="protein sequence ID" value="MFD1675187.1"/>
    <property type="molecule type" value="Genomic_DNA"/>
</dbReference>
<dbReference type="Pfam" id="PF00005">
    <property type="entry name" value="ABC_tran"/>
    <property type="match status" value="1"/>
</dbReference>
<dbReference type="PANTHER" id="PTHR42711:SF17">
    <property type="entry name" value="ABC TRANSPORTER ATP-BINDING PROTEIN"/>
    <property type="match status" value="1"/>
</dbReference>
<dbReference type="GO" id="GO:0005524">
    <property type="term" value="F:ATP binding"/>
    <property type="evidence" value="ECO:0007669"/>
    <property type="project" value="UniProtKB-KW"/>
</dbReference>
<evidence type="ECO:0000256" key="1">
    <source>
        <dbReference type="ARBA" id="ARBA00022448"/>
    </source>
</evidence>
<protein>
    <submittedName>
        <fullName evidence="5">ABC transporter ATP-binding protein</fullName>
    </submittedName>
</protein>
<feature type="domain" description="ABC transporter" evidence="4">
    <location>
        <begin position="5"/>
        <end position="229"/>
    </location>
</feature>
<dbReference type="SUPFAM" id="SSF52540">
    <property type="entry name" value="P-loop containing nucleoside triphosphate hydrolases"/>
    <property type="match status" value="1"/>
</dbReference>
<dbReference type="Proteomes" id="UP001597079">
    <property type="component" value="Unassembled WGS sequence"/>
</dbReference>
<keyword evidence="6" id="KW-1185">Reference proteome</keyword>
<comment type="caution">
    <text evidence="5">The sequence shown here is derived from an EMBL/GenBank/DDBJ whole genome shotgun (WGS) entry which is preliminary data.</text>
</comment>
<evidence type="ECO:0000313" key="5">
    <source>
        <dbReference type="EMBL" id="MFD1675187.1"/>
    </source>
</evidence>
<gene>
    <name evidence="5" type="ORF">ACFSB2_10830</name>
</gene>
<evidence type="ECO:0000256" key="2">
    <source>
        <dbReference type="ARBA" id="ARBA00022741"/>
    </source>
</evidence>
<dbReference type="Gene3D" id="3.40.50.300">
    <property type="entry name" value="P-loop containing nucleotide triphosphate hydrolases"/>
    <property type="match status" value="1"/>
</dbReference>
<dbReference type="InterPro" id="IPR003593">
    <property type="entry name" value="AAA+_ATPase"/>
</dbReference>
<keyword evidence="3 5" id="KW-0067">ATP-binding</keyword>
<evidence type="ECO:0000256" key="3">
    <source>
        <dbReference type="ARBA" id="ARBA00022840"/>
    </source>
</evidence>
<dbReference type="SMART" id="SM00382">
    <property type="entry name" value="AAA"/>
    <property type="match status" value="1"/>
</dbReference>
<keyword evidence="2" id="KW-0547">Nucleotide-binding</keyword>
<name>A0ABW4JJE5_9BACL</name>
<dbReference type="PANTHER" id="PTHR42711">
    <property type="entry name" value="ABC TRANSPORTER ATP-BINDING PROTEIN"/>
    <property type="match status" value="1"/>
</dbReference>
<sequence length="311" mass="34032">MESAITLSQVSKRYGDKTAVAEVSFQIEPGTIVALLGPNGAGKTTTISMMLGLVRPTAGQISVFGKNPRRAATRAHYGVMLQQVSLPDKLAVRELIDLFRSYYEHPLDTSVLLNMADLEAQAKKQAPTLSGGQQRRLQFALAMAGDPRIVFLDEPTTGMDVTARRAFWEHLRAFARQEGRTILLTTHHLEEAEAIADRILVMQNGRVTVDGTLEEIKRLAGNSYVACVVGPGVSADDINQLPGVEHVAWHGRRVRMLTRQPDDVIRTLVFSRLDVSQFEISQGHLEDAFVSLTQADGQGDGGCRSELANTV</sequence>
<dbReference type="RefSeq" id="WP_377943060.1">
    <property type="nucleotide sequence ID" value="NZ_JBHUCX010000027.1"/>
</dbReference>
<dbReference type="InterPro" id="IPR027417">
    <property type="entry name" value="P-loop_NTPase"/>
</dbReference>
<proteinExistence type="predicted"/>
<accession>A0ABW4JJE5</accession>
<dbReference type="PROSITE" id="PS50893">
    <property type="entry name" value="ABC_TRANSPORTER_2"/>
    <property type="match status" value="1"/>
</dbReference>
<dbReference type="PROSITE" id="PS00211">
    <property type="entry name" value="ABC_TRANSPORTER_1"/>
    <property type="match status" value="1"/>
</dbReference>
<dbReference type="InterPro" id="IPR017871">
    <property type="entry name" value="ABC_transporter-like_CS"/>
</dbReference>
<reference evidence="6" key="1">
    <citation type="journal article" date="2019" name="Int. J. Syst. Evol. Microbiol.">
        <title>The Global Catalogue of Microorganisms (GCM) 10K type strain sequencing project: providing services to taxonomists for standard genome sequencing and annotation.</title>
        <authorList>
            <consortium name="The Broad Institute Genomics Platform"/>
            <consortium name="The Broad Institute Genome Sequencing Center for Infectious Disease"/>
            <person name="Wu L."/>
            <person name="Ma J."/>
        </authorList>
    </citation>
    <scope>NUCLEOTIDE SEQUENCE [LARGE SCALE GENOMIC DNA]</scope>
    <source>
        <strain evidence="6">CGMCC 1.12286</strain>
    </source>
</reference>